<protein>
    <recommendedName>
        <fullName evidence="7">UPF0761 membrane protein KDM90_01625</fullName>
    </recommendedName>
</protein>
<dbReference type="InterPro" id="IPR017039">
    <property type="entry name" value="Virul_fac_BrkB"/>
</dbReference>
<feature type="transmembrane region" description="Helical" evidence="7">
    <location>
        <begin position="219"/>
        <end position="241"/>
    </location>
</feature>
<dbReference type="GO" id="GO:0005886">
    <property type="term" value="C:plasma membrane"/>
    <property type="evidence" value="ECO:0007669"/>
    <property type="project" value="UniProtKB-SubCell"/>
</dbReference>
<evidence type="ECO:0000256" key="5">
    <source>
        <dbReference type="ARBA" id="ARBA00022989"/>
    </source>
</evidence>
<gene>
    <name evidence="8" type="ORF">KDM90_01625</name>
</gene>
<comment type="caution">
    <text evidence="8">The sequence shown here is derived from an EMBL/GenBank/DDBJ whole genome shotgun (WGS) entry which is preliminary data.</text>
</comment>
<accession>A0A941IB70</accession>
<feature type="transmembrane region" description="Helical" evidence="7">
    <location>
        <begin position="184"/>
        <end position="207"/>
    </location>
</feature>
<keyword evidence="4 7" id="KW-0812">Transmembrane</keyword>
<proteinExistence type="inferred from homology"/>
<comment type="subcellular location">
    <subcellularLocation>
        <location evidence="1 7">Cell membrane</location>
        <topology evidence="1 7">Multi-pass membrane protein</topology>
    </subcellularLocation>
</comment>
<dbReference type="NCBIfam" id="TIGR00765">
    <property type="entry name" value="yihY_not_rbn"/>
    <property type="match status" value="1"/>
</dbReference>
<dbReference type="InterPro" id="IPR023679">
    <property type="entry name" value="UPF0761_bac"/>
</dbReference>
<evidence type="ECO:0000256" key="6">
    <source>
        <dbReference type="ARBA" id="ARBA00023136"/>
    </source>
</evidence>
<keyword evidence="9" id="KW-1185">Reference proteome</keyword>
<evidence type="ECO:0000256" key="1">
    <source>
        <dbReference type="ARBA" id="ARBA00004651"/>
    </source>
</evidence>
<name>A0A941IB70_9BURK</name>
<evidence type="ECO:0000313" key="8">
    <source>
        <dbReference type="EMBL" id="MBR7798709.1"/>
    </source>
</evidence>
<feature type="transmembrane region" description="Helical" evidence="7">
    <location>
        <begin position="108"/>
        <end position="127"/>
    </location>
</feature>
<evidence type="ECO:0000313" key="9">
    <source>
        <dbReference type="Proteomes" id="UP000678545"/>
    </source>
</evidence>
<keyword evidence="5 7" id="KW-1133">Transmembrane helix</keyword>
<dbReference type="PANTHER" id="PTHR30213:SF0">
    <property type="entry name" value="UPF0761 MEMBRANE PROTEIN YIHY"/>
    <property type="match status" value="1"/>
</dbReference>
<feature type="transmembrane region" description="Helical" evidence="7">
    <location>
        <begin position="148"/>
        <end position="172"/>
    </location>
</feature>
<sequence>MSCSAKRKLRKCIMRGLSWAQIKNLFQFANRRLQEVRLPQVAGSLTFTTVLALVPILTIGLAILTAFPLFTDFKASLEAYFTQSLMPKQISSTVMGYLTQFATKATRLSAVGGVVLMMTALATMAMIDKTFNQIWQVKRSRPVVQRIVVYWAIVTLGPLLIGISMSATSNLFVATNGVMKTIPLLGTIVLTAISVAFTTGAYTLLYLTVPNRPVDWRDAAWGGVFAAIAFEIAKRLFAVFIKQFPTYTVIYGALAAVPIFLIWIYLSWLITLIGAVIAASLPVVKFERWWHVPEPGSAFEDAMSVLRTLVMTRQSEGSAAVDILQIRKMTRFGVDEIEGLLEKMLEVGWVARLATDDVIRKKAWWHKHDAGKERWVLIINPASLTLADVYRLFVFDTKANSPLANRVHRVIGDGMAQSLFEYFDLMEN</sequence>
<comment type="similarity">
    <text evidence="7">Belongs to the UPF0761 family.</text>
</comment>
<evidence type="ECO:0000256" key="4">
    <source>
        <dbReference type="ARBA" id="ARBA00022692"/>
    </source>
</evidence>
<dbReference type="Pfam" id="PF03631">
    <property type="entry name" value="Virul_fac_BrkB"/>
    <property type="match status" value="1"/>
</dbReference>
<dbReference type="AlphaFoldDB" id="A0A941IB70"/>
<feature type="transmembrane region" description="Helical" evidence="7">
    <location>
        <begin position="253"/>
        <end position="281"/>
    </location>
</feature>
<reference evidence="8" key="1">
    <citation type="submission" date="2021-04" db="EMBL/GenBank/DDBJ databases">
        <title>novel species isolated from subtropical streams in China.</title>
        <authorList>
            <person name="Lu H."/>
        </authorList>
    </citation>
    <scope>NUCLEOTIDE SEQUENCE</scope>
    <source>
        <strain evidence="8">FT137W</strain>
    </source>
</reference>
<evidence type="ECO:0000256" key="7">
    <source>
        <dbReference type="HAMAP-Rule" id="MF_00672"/>
    </source>
</evidence>
<dbReference type="PANTHER" id="PTHR30213">
    <property type="entry name" value="INNER MEMBRANE PROTEIN YHJD"/>
    <property type="match status" value="1"/>
</dbReference>
<evidence type="ECO:0000256" key="2">
    <source>
        <dbReference type="ARBA" id="ARBA00022475"/>
    </source>
</evidence>
<feature type="transmembrane region" description="Helical" evidence="7">
    <location>
        <begin position="41"/>
        <end position="67"/>
    </location>
</feature>
<organism evidence="8 9">
    <name type="scientific">Undibacterium fentianense</name>
    <dbReference type="NCBI Taxonomy" id="2828728"/>
    <lineage>
        <taxon>Bacteria</taxon>
        <taxon>Pseudomonadati</taxon>
        <taxon>Pseudomonadota</taxon>
        <taxon>Betaproteobacteria</taxon>
        <taxon>Burkholderiales</taxon>
        <taxon>Oxalobacteraceae</taxon>
        <taxon>Undibacterium</taxon>
    </lineage>
</organism>
<dbReference type="HAMAP" id="MF_00672">
    <property type="entry name" value="UPF0761"/>
    <property type="match status" value="1"/>
</dbReference>
<evidence type="ECO:0000256" key="3">
    <source>
        <dbReference type="ARBA" id="ARBA00022519"/>
    </source>
</evidence>
<keyword evidence="3" id="KW-0997">Cell inner membrane</keyword>
<keyword evidence="2 7" id="KW-1003">Cell membrane</keyword>
<dbReference type="Proteomes" id="UP000678545">
    <property type="component" value="Unassembled WGS sequence"/>
</dbReference>
<dbReference type="EMBL" id="JAGSPJ010000001">
    <property type="protein sequence ID" value="MBR7798709.1"/>
    <property type="molecule type" value="Genomic_DNA"/>
</dbReference>
<keyword evidence="6 7" id="KW-0472">Membrane</keyword>